<accession>A0ABV9T3A4</accession>
<dbReference type="InterPro" id="IPR039910">
    <property type="entry name" value="D15-like"/>
</dbReference>
<evidence type="ECO:0000256" key="2">
    <source>
        <dbReference type="ARBA" id="ARBA00022692"/>
    </source>
</evidence>
<proteinExistence type="predicted"/>
<protein>
    <submittedName>
        <fullName evidence="7">BamA/TamA family outer membrane protein</fullName>
    </submittedName>
</protein>
<dbReference type="Proteomes" id="UP001595818">
    <property type="component" value="Unassembled WGS sequence"/>
</dbReference>
<evidence type="ECO:0000313" key="8">
    <source>
        <dbReference type="Proteomes" id="UP001595818"/>
    </source>
</evidence>
<gene>
    <name evidence="7" type="ORF">ACFPFU_14810</name>
</gene>
<keyword evidence="8" id="KW-1185">Reference proteome</keyword>
<keyword evidence="4" id="KW-0472">Membrane</keyword>
<evidence type="ECO:0000313" key="7">
    <source>
        <dbReference type="EMBL" id="MFC4872966.1"/>
    </source>
</evidence>
<evidence type="ECO:0000256" key="1">
    <source>
        <dbReference type="ARBA" id="ARBA00004370"/>
    </source>
</evidence>
<comment type="caution">
    <text evidence="7">The sequence shown here is derived from an EMBL/GenBank/DDBJ whole genome shotgun (WGS) entry which is preliminary data.</text>
</comment>
<dbReference type="InterPro" id="IPR000184">
    <property type="entry name" value="Bac_surfAg_D15"/>
</dbReference>
<dbReference type="PANTHER" id="PTHR12815">
    <property type="entry name" value="SORTING AND ASSEMBLY MACHINERY SAMM50 PROTEIN FAMILY MEMBER"/>
    <property type="match status" value="1"/>
</dbReference>
<feature type="domain" description="Bacterial surface antigen (D15)" evidence="6">
    <location>
        <begin position="565"/>
        <end position="754"/>
    </location>
</feature>
<keyword evidence="3" id="KW-0732">Signal</keyword>
<name>A0ABV9T3A4_9BACT</name>
<dbReference type="EMBL" id="JBHSJJ010000008">
    <property type="protein sequence ID" value="MFC4872966.1"/>
    <property type="molecule type" value="Genomic_DNA"/>
</dbReference>
<dbReference type="Gene3D" id="2.40.160.50">
    <property type="entry name" value="membrane protein fhac: a member of the omp85/tpsb transporter family"/>
    <property type="match status" value="1"/>
</dbReference>
<evidence type="ECO:0000256" key="3">
    <source>
        <dbReference type="ARBA" id="ARBA00022729"/>
    </source>
</evidence>
<dbReference type="RefSeq" id="WP_377065548.1">
    <property type="nucleotide sequence ID" value="NZ_JBHSJJ010000008.1"/>
</dbReference>
<reference evidence="8" key="1">
    <citation type="journal article" date="2019" name="Int. J. Syst. Evol. Microbiol.">
        <title>The Global Catalogue of Microorganisms (GCM) 10K type strain sequencing project: providing services to taxonomists for standard genome sequencing and annotation.</title>
        <authorList>
            <consortium name="The Broad Institute Genomics Platform"/>
            <consortium name="The Broad Institute Genome Sequencing Center for Infectious Disease"/>
            <person name="Wu L."/>
            <person name="Ma J."/>
        </authorList>
    </citation>
    <scope>NUCLEOTIDE SEQUENCE [LARGE SCALE GENOMIC DNA]</scope>
    <source>
        <strain evidence="8">CGMCC 4.7466</strain>
    </source>
</reference>
<dbReference type="PANTHER" id="PTHR12815:SF47">
    <property type="entry name" value="TRANSLOCATION AND ASSEMBLY MODULE SUBUNIT TAMA"/>
    <property type="match status" value="1"/>
</dbReference>
<dbReference type="PROSITE" id="PS51257">
    <property type="entry name" value="PROKAR_LIPOPROTEIN"/>
    <property type="match status" value="1"/>
</dbReference>
<comment type="subcellular location">
    <subcellularLocation>
        <location evidence="1">Membrane</location>
    </subcellularLocation>
</comment>
<evidence type="ECO:0000256" key="5">
    <source>
        <dbReference type="ARBA" id="ARBA00023237"/>
    </source>
</evidence>
<organism evidence="7 8">
    <name type="scientific">Negadavirga shengliensis</name>
    <dbReference type="NCBI Taxonomy" id="1389218"/>
    <lineage>
        <taxon>Bacteria</taxon>
        <taxon>Pseudomonadati</taxon>
        <taxon>Bacteroidota</taxon>
        <taxon>Cytophagia</taxon>
        <taxon>Cytophagales</taxon>
        <taxon>Cyclobacteriaceae</taxon>
        <taxon>Negadavirga</taxon>
    </lineage>
</organism>
<keyword evidence="5" id="KW-0998">Cell outer membrane</keyword>
<evidence type="ECO:0000259" key="6">
    <source>
        <dbReference type="Pfam" id="PF01103"/>
    </source>
</evidence>
<keyword evidence="2" id="KW-0812">Transmembrane</keyword>
<dbReference type="Pfam" id="PF01103">
    <property type="entry name" value="Omp85"/>
    <property type="match status" value="1"/>
</dbReference>
<sequence>MKIKSFSIKPCFCILAIGLASGLLSLTGCGVKKFIPEEEYLYTGADVKLEKEGTFKGTREVETQMENLLRPRPNSKILGMRIGLWAHYKGSRENPGFINRFLKNKIGEEPVYLSDVNPTRTEELLLNRLENMGFFYSEVGSEVQRKEKFASVHYEVLLKTPYTLKSYQYERDSIQIDQNIRELLEDTKLKEGDRFDLNKMKEERERIDVELKKRGFYNFNGDFLIFEADTNQYDEKQFDLFLRLKQNAPEKAIIPYDLQNIRVYPNYSLDDYGEGTDTVEIRGIQFIQEEKAFRPELLEQYILLEEGQRFNSDLSRLTSNRLSGIGNYRFVNLRYQERDTLSSDGQGLLDANIYLSPLDKRSVRVELQGVSKSNNFAGPALLLNYRNRNLFYGGETLNLTAKFAYESQIASGEREGLNSFELGLKGDLIFPRVVFPIEIRERFAYSVPKTKISLGTEFQDRRGFYRLNTLSSSYGYFWNANRFVYHEINPISLNFVNLSRTSPEFDVILDNNPFLRQSFEHQFIAGVTYSFAFNMLMDQFRTHSVYVGANLDFAGFGLNFLNELVDSRNVNTFLGLEYAQYNKADIDFRYYWRFSEKNVLATRLFGGVGIPYGNSVSLPFVKQFFSGGPNSVRAFRIRSLGPGSFRPERLDIGSFFDQAGDIRLEGNIEYRFPLVSLLRGAVFLDAGNVWLVNDNEALPGGKFSRNWFNELGVGTGFGLRVDVEFFVIRFDMATPLRRPYMPEGQRWERDFDIGDGQWRRQNLIFNFAIGYPF</sequence>
<evidence type="ECO:0000256" key="4">
    <source>
        <dbReference type="ARBA" id="ARBA00023136"/>
    </source>
</evidence>